<dbReference type="PANTHER" id="PTHR11895">
    <property type="entry name" value="TRANSAMIDASE"/>
    <property type="match status" value="1"/>
</dbReference>
<dbReference type="RefSeq" id="WP_189255358.1">
    <property type="nucleotide sequence ID" value="NZ_BMRE01000017.1"/>
</dbReference>
<accession>A0ABQ2UPR5</accession>
<dbReference type="InterPro" id="IPR020556">
    <property type="entry name" value="Amidase_CS"/>
</dbReference>
<evidence type="ECO:0000313" key="3">
    <source>
        <dbReference type="EMBL" id="GGU44809.1"/>
    </source>
</evidence>
<organism evidence="3 4">
    <name type="scientific">Lentzea flava</name>
    <dbReference type="NCBI Taxonomy" id="103732"/>
    <lineage>
        <taxon>Bacteria</taxon>
        <taxon>Bacillati</taxon>
        <taxon>Actinomycetota</taxon>
        <taxon>Actinomycetes</taxon>
        <taxon>Pseudonocardiales</taxon>
        <taxon>Pseudonocardiaceae</taxon>
        <taxon>Lentzea</taxon>
    </lineage>
</organism>
<sequence length="416" mass="43377">MGMFTEQLQRIESLNAVYNALTTVFDVKAEPTGPLAGAVFSVKANIDVAGAATTHGMKALTGNVKTSDAPIIARLRAAGATPIGHANMPTLNARGMHTCSELAGHTINPWDASKSPGGSSGGDAVAVATGMVRFGIGNDSGGSLRLPAFLNGVCALKPSYGRYPQGATFGQADPSFPTQVMTVEGPLARTVADLRLVHELLCGADLADPRTVPVPASGPPAAKIAGFVPGDPVVEDAAKRLVEAGYEVVAVTPPRVDEAAELSMRMISTPIALGFAEYVAFAGEELAEYARNLLAVRPPLDLGEFLALTGTRMSVQREWARLLDRYPVVIAPVSTTPSFEPDEDRRGPEALAAYFEATKMCEVVSFAGLPAVAVPTGLRDGLPTGVQVISRMYREDLALDAAAALEVELRPAVSAG</sequence>
<dbReference type="PROSITE" id="PS00571">
    <property type="entry name" value="AMIDASES"/>
    <property type="match status" value="1"/>
</dbReference>
<dbReference type="Gene3D" id="3.90.1300.10">
    <property type="entry name" value="Amidase signature (AS) domain"/>
    <property type="match status" value="1"/>
</dbReference>
<dbReference type="EMBL" id="BMRE01000017">
    <property type="protein sequence ID" value="GGU44809.1"/>
    <property type="molecule type" value="Genomic_DNA"/>
</dbReference>
<comment type="caution">
    <text evidence="3">The sequence shown here is derived from an EMBL/GenBank/DDBJ whole genome shotgun (WGS) entry which is preliminary data.</text>
</comment>
<dbReference type="InterPro" id="IPR036928">
    <property type="entry name" value="AS_sf"/>
</dbReference>
<evidence type="ECO:0000256" key="1">
    <source>
        <dbReference type="ARBA" id="ARBA00009199"/>
    </source>
</evidence>
<name>A0ABQ2UPR5_9PSEU</name>
<comment type="similarity">
    <text evidence="1">Belongs to the amidase family.</text>
</comment>
<evidence type="ECO:0000313" key="4">
    <source>
        <dbReference type="Proteomes" id="UP000649573"/>
    </source>
</evidence>
<feature type="domain" description="Amidase" evidence="2">
    <location>
        <begin position="29"/>
        <end position="397"/>
    </location>
</feature>
<dbReference type="Proteomes" id="UP000649573">
    <property type="component" value="Unassembled WGS sequence"/>
</dbReference>
<reference evidence="4" key="1">
    <citation type="journal article" date="2019" name="Int. J. Syst. Evol. Microbiol.">
        <title>The Global Catalogue of Microorganisms (GCM) 10K type strain sequencing project: providing services to taxonomists for standard genome sequencing and annotation.</title>
        <authorList>
            <consortium name="The Broad Institute Genomics Platform"/>
            <consortium name="The Broad Institute Genome Sequencing Center for Infectious Disease"/>
            <person name="Wu L."/>
            <person name="Ma J."/>
        </authorList>
    </citation>
    <scope>NUCLEOTIDE SEQUENCE [LARGE SCALE GENOMIC DNA]</scope>
    <source>
        <strain evidence="4">JCM 3296</strain>
    </source>
</reference>
<protein>
    <recommendedName>
        <fullName evidence="2">Amidase domain-containing protein</fullName>
    </recommendedName>
</protein>
<dbReference type="Pfam" id="PF01425">
    <property type="entry name" value="Amidase"/>
    <property type="match status" value="1"/>
</dbReference>
<dbReference type="InterPro" id="IPR000120">
    <property type="entry name" value="Amidase"/>
</dbReference>
<dbReference type="InterPro" id="IPR023631">
    <property type="entry name" value="Amidase_dom"/>
</dbReference>
<evidence type="ECO:0000259" key="2">
    <source>
        <dbReference type="Pfam" id="PF01425"/>
    </source>
</evidence>
<gene>
    <name evidence="3" type="ORF">GCM10010178_41580</name>
</gene>
<dbReference type="SUPFAM" id="SSF75304">
    <property type="entry name" value="Amidase signature (AS) enzymes"/>
    <property type="match status" value="1"/>
</dbReference>
<proteinExistence type="inferred from homology"/>
<keyword evidence="4" id="KW-1185">Reference proteome</keyword>
<dbReference type="PANTHER" id="PTHR11895:SF7">
    <property type="entry name" value="GLUTAMYL-TRNA(GLN) AMIDOTRANSFERASE SUBUNIT A, MITOCHONDRIAL"/>
    <property type="match status" value="1"/>
</dbReference>